<gene>
    <name evidence="2" type="ORF">LX16_3909</name>
</gene>
<evidence type="ECO:0000313" key="2">
    <source>
        <dbReference type="EMBL" id="TWJ10492.1"/>
    </source>
</evidence>
<evidence type="ECO:0008006" key="4">
    <source>
        <dbReference type="Google" id="ProtNLM"/>
    </source>
</evidence>
<accession>A0A562UY04</accession>
<reference evidence="2 3" key="1">
    <citation type="journal article" date="2013" name="Stand. Genomic Sci.">
        <title>Genomic Encyclopedia of Type Strains, Phase I: The one thousand microbial genomes (KMG-I) project.</title>
        <authorList>
            <person name="Kyrpides N.C."/>
            <person name="Woyke T."/>
            <person name="Eisen J.A."/>
            <person name="Garrity G."/>
            <person name="Lilburn T.G."/>
            <person name="Beck B.J."/>
            <person name="Whitman W.B."/>
            <person name="Hugenholtz P."/>
            <person name="Klenk H.P."/>
        </authorList>
    </citation>
    <scope>NUCLEOTIDE SEQUENCE [LARGE SCALE GENOMIC DNA]</scope>
    <source>
        <strain evidence="2 3">DSM 45044</strain>
    </source>
</reference>
<dbReference type="Proteomes" id="UP000321617">
    <property type="component" value="Unassembled WGS sequence"/>
</dbReference>
<evidence type="ECO:0000313" key="3">
    <source>
        <dbReference type="Proteomes" id="UP000321617"/>
    </source>
</evidence>
<keyword evidence="3" id="KW-1185">Reference proteome</keyword>
<dbReference type="EMBL" id="VLLL01000007">
    <property type="protein sequence ID" value="TWJ10492.1"/>
    <property type="molecule type" value="Genomic_DNA"/>
</dbReference>
<organism evidence="2 3">
    <name type="scientific">Stackebrandtia albiflava</name>
    <dbReference type="NCBI Taxonomy" id="406432"/>
    <lineage>
        <taxon>Bacteria</taxon>
        <taxon>Bacillati</taxon>
        <taxon>Actinomycetota</taxon>
        <taxon>Actinomycetes</taxon>
        <taxon>Glycomycetales</taxon>
        <taxon>Glycomycetaceae</taxon>
        <taxon>Stackebrandtia</taxon>
    </lineage>
</organism>
<feature type="region of interest" description="Disordered" evidence="1">
    <location>
        <begin position="56"/>
        <end position="91"/>
    </location>
</feature>
<sequence length="121" mass="12950">MEPWTADGEPVTAEDVGALLRGRMARGRYETRLTHPDGRSLTYVTNGERAMVMLLRGPGDAGGHATSPGAVGHGDGFRLENGQDDEYPDADTVPLPEAFRIVAHLLATAAPPADAAWRDDR</sequence>
<protein>
    <recommendedName>
        <fullName evidence="4">Immunity protein Imm1</fullName>
    </recommendedName>
</protein>
<comment type="caution">
    <text evidence="2">The sequence shown here is derived from an EMBL/GenBank/DDBJ whole genome shotgun (WGS) entry which is preliminary data.</text>
</comment>
<dbReference type="RefSeq" id="WP_147141068.1">
    <property type="nucleotide sequence ID" value="NZ_BAABIJ010000003.1"/>
</dbReference>
<name>A0A562UY04_9ACTN</name>
<evidence type="ECO:0000256" key="1">
    <source>
        <dbReference type="SAM" id="MobiDB-lite"/>
    </source>
</evidence>
<dbReference type="AlphaFoldDB" id="A0A562UY04"/>
<proteinExistence type="predicted"/>
<dbReference type="OrthoDB" id="3853004at2"/>